<accession>A0A1G7NWN6</accession>
<dbReference type="SUPFAM" id="SSF47384">
    <property type="entry name" value="Homodimeric domain of signal transducing histidine kinase"/>
    <property type="match status" value="1"/>
</dbReference>
<dbReference type="EMBL" id="FNCK01000001">
    <property type="protein sequence ID" value="SDF77769.1"/>
    <property type="molecule type" value="Genomic_DNA"/>
</dbReference>
<dbReference type="Proteomes" id="UP000199708">
    <property type="component" value="Unassembled WGS sequence"/>
</dbReference>
<keyword evidence="7" id="KW-0902">Two-component regulatory system</keyword>
<sequence>MIYILWIFSLLGLYFWLEYRKKQRINELLQLIENMNKKNYTMPMKQDDFSMLEDALYKLFIALVEAREQTVDNAQRQIEYLEDIAHQIKTPITSMQFSLETIEVQEASKSELLILKRQLLRLNTLSDILLKLSSLDAKEDPMKKETINLAELVEYASETVDFRRNVHFEVSDSLETLFIEGDFYWLAEAVTNILKNAYNRPLCNHIKVDSRRNPLFTSLTIQDNGGGIARENLKKIFRRFYKTPDSNGFGIGLAMAKSIVEKNKGEINVSNIENGAKFEIKFYNVT</sequence>
<keyword evidence="10" id="KW-1185">Reference proteome</keyword>
<protein>
    <recommendedName>
        <fullName evidence="3">histidine kinase</fullName>
        <ecNumber evidence="3">2.7.13.3</ecNumber>
    </recommendedName>
</protein>
<dbReference type="SMART" id="SM00387">
    <property type="entry name" value="HATPase_c"/>
    <property type="match status" value="1"/>
</dbReference>
<evidence type="ECO:0000259" key="8">
    <source>
        <dbReference type="PROSITE" id="PS50109"/>
    </source>
</evidence>
<reference evidence="9 10" key="1">
    <citation type="submission" date="2016-10" db="EMBL/GenBank/DDBJ databases">
        <authorList>
            <person name="de Groot N.N."/>
        </authorList>
    </citation>
    <scope>NUCLEOTIDE SEQUENCE [LARGE SCALE GENOMIC DNA]</scope>
    <source>
        <strain evidence="9 10">ATCC BAA-466</strain>
    </source>
</reference>
<dbReference type="STRING" id="120956.SAMN05421791_10110"/>
<dbReference type="InterPro" id="IPR003594">
    <property type="entry name" value="HATPase_dom"/>
</dbReference>
<evidence type="ECO:0000256" key="3">
    <source>
        <dbReference type="ARBA" id="ARBA00012438"/>
    </source>
</evidence>
<evidence type="ECO:0000313" key="10">
    <source>
        <dbReference type="Proteomes" id="UP000199708"/>
    </source>
</evidence>
<dbReference type="InterPro" id="IPR004358">
    <property type="entry name" value="Sig_transdc_His_kin-like_C"/>
</dbReference>
<dbReference type="GO" id="GO:0004721">
    <property type="term" value="F:phosphoprotein phosphatase activity"/>
    <property type="evidence" value="ECO:0007669"/>
    <property type="project" value="TreeGrafter"/>
</dbReference>
<evidence type="ECO:0000256" key="1">
    <source>
        <dbReference type="ARBA" id="ARBA00000085"/>
    </source>
</evidence>
<dbReference type="InterPro" id="IPR005467">
    <property type="entry name" value="His_kinase_dom"/>
</dbReference>
<dbReference type="Pfam" id="PF00512">
    <property type="entry name" value="HisKA"/>
    <property type="match status" value="1"/>
</dbReference>
<dbReference type="GO" id="GO:0000155">
    <property type="term" value="F:phosphorelay sensor kinase activity"/>
    <property type="evidence" value="ECO:0007669"/>
    <property type="project" value="InterPro"/>
</dbReference>
<dbReference type="RefSeq" id="WP_090288723.1">
    <property type="nucleotide sequence ID" value="NZ_FNCK01000001.1"/>
</dbReference>
<dbReference type="PANTHER" id="PTHR45453:SF1">
    <property type="entry name" value="PHOSPHATE REGULON SENSOR PROTEIN PHOR"/>
    <property type="match status" value="1"/>
</dbReference>
<dbReference type="Gene3D" id="3.30.565.10">
    <property type="entry name" value="Histidine kinase-like ATPase, C-terminal domain"/>
    <property type="match status" value="1"/>
</dbReference>
<dbReference type="Gene3D" id="1.10.287.130">
    <property type="match status" value="1"/>
</dbReference>
<evidence type="ECO:0000256" key="2">
    <source>
        <dbReference type="ARBA" id="ARBA00004370"/>
    </source>
</evidence>
<dbReference type="AlphaFoldDB" id="A0A1G7NWN6"/>
<proteinExistence type="predicted"/>
<evidence type="ECO:0000313" key="9">
    <source>
        <dbReference type="EMBL" id="SDF77769.1"/>
    </source>
</evidence>
<evidence type="ECO:0000256" key="6">
    <source>
        <dbReference type="ARBA" id="ARBA00022777"/>
    </source>
</evidence>
<dbReference type="GO" id="GO:0005886">
    <property type="term" value="C:plasma membrane"/>
    <property type="evidence" value="ECO:0007669"/>
    <property type="project" value="TreeGrafter"/>
</dbReference>
<dbReference type="PRINTS" id="PR00344">
    <property type="entry name" value="BCTRLSENSOR"/>
</dbReference>
<dbReference type="CDD" id="cd00075">
    <property type="entry name" value="HATPase"/>
    <property type="match status" value="1"/>
</dbReference>
<dbReference type="GO" id="GO:0016036">
    <property type="term" value="P:cellular response to phosphate starvation"/>
    <property type="evidence" value="ECO:0007669"/>
    <property type="project" value="TreeGrafter"/>
</dbReference>
<dbReference type="SUPFAM" id="SSF55874">
    <property type="entry name" value="ATPase domain of HSP90 chaperone/DNA topoisomerase II/histidine kinase"/>
    <property type="match status" value="1"/>
</dbReference>
<organism evidence="9 10">
    <name type="scientific">Facklamia miroungae</name>
    <dbReference type="NCBI Taxonomy" id="120956"/>
    <lineage>
        <taxon>Bacteria</taxon>
        <taxon>Bacillati</taxon>
        <taxon>Bacillota</taxon>
        <taxon>Bacilli</taxon>
        <taxon>Lactobacillales</taxon>
        <taxon>Aerococcaceae</taxon>
        <taxon>Facklamia</taxon>
    </lineage>
</organism>
<evidence type="ECO:0000256" key="7">
    <source>
        <dbReference type="ARBA" id="ARBA00023012"/>
    </source>
</evidence>
<dbReference type="InterPro" id="IPR003661">
    <property type="entry name" value="HisK_dim/P_dom"/>
</dbReference>
<comment type="subcellular location">
    <subcellularLocation>
        <location evidence="2">Membrane</location>
    </subcellularLocation>
</comment>
<evidence type="ECO:0000256" key="4">
    <source>
        <dbReference type="ARBA" id="ARBA00022553"/>
    </source>
</evidence>
<gene>
    <name evidence="9" type="ORF">SAMN05421791_10110</name>
</gene>
<dbReference type="SMART" id="SM00388">
    <property type="entry name" value="HisKA"/>
    <property type="match status" value="1"/>
</dbReference>
<dbReference type="InterPro" id="IPR036097">
    <property type="entry name" value="HisK_dim/P_sf"/>
</dbReference>
<name>A0A1G7NWN6_9LACT</name>
<keyword evidence="4" id="KW-0597">Phosphoprotein</keyword>
<feature type="domain" description="Histidine kinase" evidence="8">
    <location>
        <begin position="83"/>
        <end position="286"/>
    </location>
</feature>
<dbReference type="PANTHER" id="PTHR45453">
    <property type="entry name" value="PHOSPHATE REGULON SENSOR PROTEIN PHOR"/>
    <property type="match status" value="1"/>
</dbReference>
<dbReference type="InterPro" id="IPR050351">
    <property type="entry name" value="BphY/WalK/GraS-like"/>
</dbReference>
<dbReference type="PROSITE" id="PS50109">
    <property type="entry name" value="HIS_KIN"/>
    <property type="match status" value="1"/>
</dbReference>
<dbReference type="EC" id="2.7.13.3" evidence="3"/>
<dbReference type="Pfam" id="PF02518">
    <property type="entry name" value="HATPase_c"/>
    <property type="match status" value="1"/>
</dbReference>
<keyword evidence="6 9" id="KW-0418">Kinase</keyword>
<keyword evidence="5" id="KW-0808">Transferase</keyword>
<dbReference type="CDD" id="cd00082">
    <property type="entry name" value="HisKA"/>
    <property type="match status" value="1"/>
</dbReference>
<evidence type="ECO:0000256" key="5">
    <source>
        <dbReference type="ARBA" id="ARBA00022679"/>
    </source>
</evidence>
<dbReference type="OrthoDB" id="9773956at2"/>
<dbReference type="InterPro" id="IPR036890">
    <property type="entry name" value="HATPase_C_sf"/>
</dbReference>
<comment type="catalytic activity">
    <reaction evidence="1">
        <text>ATP + protein L-histidine = ADP + protein N-phospho-L-histidine.</text>
        <dbReference type="EC" id="2.7.13.3"/>
    </reaction>
</comment>